<organism evidence="2 3">
    <name type="scientific">Sclerotinia sclerotiorum (strain ATCC 18683 / 1980 / Ss-1)</name>
    <name type="common">White mold</name>
    <name type="synonym">Whetzelinia sclerotiorum</name>
    <dbReference type="NCBI Taxonomy" id="665079"/>
    <lineage>
        <taxon>Eukaryota</taxon>
        <taxon>Fungi</taxon>
        <taxon>Dikarya</taxon>
        <taxon>Ascomycota</taxon>
        <taxon>Pezizomycotina</taxon>
        <taxon>Leotiomycetes</taxon>
        <taxon>Helotiales</taxon>
        <taxon>Sclerotiniaceae</taxon>
        <taxon>Sclerotinia</taxon>
    </lineage>
</organism>
<reference evidence="3" key="1">
    <citation type="journal article" date="2011" name="PLoS Genet.">
        <title>Genomic analysis of the necrotrophic fungal pathogens Sclerotinia sclerotiorum and Botrytis cinerea.</title>
        <authorList>
            <person name="Amselem J."/>
            <person name="Cuomo C.A."/>
            <person name="van Kan J.A."/>
            <person name="Viaud M."/>
            <person name="Benito E.P."/>
            <person name="Couloux A."/>
            <person name="Coutinho P.M."/>
            <person name="de Vries R.P."/>
            <person name="Dyer P.S."/>
            <person name="Fillinger S."/>
            <person name="Fournier E."/>
            <person name="Gout L."/>
            <person name="Hahn M."/>
            <person name="Kohn L."/>
            <person name="Lapalu N."/>
            <person name="Plummer K.M."/>
            <person name="Pradier J.M."/>
            <person name="Quevillon E."/>
            <person name="Sharon A."/>
            <person name="Simon A."/>
            <person name="ten Have A."/>
            <person name="Tudzynski B."/>
            <person name="Tudzynski P."/>
            <person name="Wincker P."/>
            <person name="Andrew M."/>
            <person name="Anthouard V."/>
            <person name="Beever R.E."/>
            <person name="Beffa R."/>
            <person name="Benoit I."/>
            <person name="Bouzid O."/>
            <person name="Brault B."/>
            <person name="Chen Z."/>
            <person name="Choquer M."/>
            <person name="Collemare J."/>
            <person name="Cotton P."/>
            <person name="Danchin E.G."/>
            <person name="Da Silva C."/>
            <person name="Gautier A."/>
            <person name="Giraud C."/>
            <person name="Giraud T."/>
            <person name="Gonzalez C."/>
            <person name="Grossetete S."/>
            <person name="Guldener U."/>
            <person name="Henrissat B."/>
            <person name="Howlett B.J."/>
            <person name="Kodira C."/>
            <person name="Kretschmer M."/>
            <person name="Lappartient A."/>
            <person name="Leroch M."/>
            <person name="Levis C."/>
            <person name="Mauceli E."/>
            <person name="Neuveglise C."/>
            <person name="Oeser B."/>
            <person name="Pearson M."/>
            <person name="Poulain J."/>
            <person name="Poussereau N."/>
            <person name="Quesneville H."/>
            <person name="Rascle C."/>
            <person name="Schumacher J."/>
            <person name="Segurens B."/>
            <person name="Sexton A."/>
            <person name="Silva E."/>
            <person name="Sirven C."/>
            <person name="Soanes D.M."/>
            <person name="Talbot N.J."/>
            <person name="Templeton M."/>
            <person name="Yandava C."/>
            <person name="Yarden O."/>
            <person name="Zeng Q."/>
            <person name="Rollins J.A."/>
            <person name="Lebrun M.H."/>
            <person name="Dickman M."/>
        </authorList>
    </citation>
    <scope>NUCLEOTIDE SEQUENCE [LARGE SCALE GENOMIC DNA]</scope>
    <source>
        <strain evidence="3">ATCC 18683 / 1980 / Ss-1</strain>
    </source>
</reference>
<dbReference type="GeneID" id="5485984"/>
<dbReference type="KEGG" id="ssl:SS1G_09275"/>
<evidence type="ECO:0000313" key="3">
    <source>
        <dbReference type="Proteomes" id="UP000001312"/>
    </source>
</evidence>
<dbReference type="EMBL" id="CH476633">
    <property type="protein sequence ID" value="EDN93409.1"/>
    <property type="molecule type" value="Genomic_DNA"/>
</dbReference>
<feature type="compositionally biased region" description="Polar residues" evidence="1">
    <location>
        <begin position="190"/>
        <end position="201"/>
    </location>
</feature>
<feature type="region of interest" description="Disordered" evidence="1">
    <location>
        <begin position="180"/>
        <end position="201"/>
    </location>
</feature>
<evidence type="ECO:0000313" key="2">
    <source>
        <dbReference type="EMBL" id="EDN93409.1"/>
    </source>
</evidence>
<protein>
    <submittedName>
        <fullName evidence="2">Uncharacterized protein</fullName>
    </submittedName>
</protein>
<dbReference type="InParanoid" id="A7EVB7"/>
<name>A7EVB7_SCLS1</name>
<dbReference type="RefSeq" id="XP_001589554.1">
    <property type="nucleotide sequence ID" value="XM_001589504.1"/>
</dbReference>
<dbReference type="AlphaFoldDB" id="A7EVB7"/>
<evidence type="ECO:0000256" key="1">
    <source>
        <dbReference type="SAM" id="MobiDB-lite"/>
    </source>
</evidence>
<dbReference type="Proteomes" id="UP000001312">
    <property type="component" value="Unassembled WGS sequence"/>
</dbReference>
<keyword evidence="3" id="KW-1185">Reference proteome</keyword>
<gene>
    <name evidence="2" type="ORF">SS1G_09275</name>
</gene>
<accession>A7EVB7</accession>
<dbReference type="HOGENOM" id="CLU_1361140_0_0_1"/>
<sequence>MGAVNKSCNKKPAEKVEVEDIHEVKYWPTSSDYACHPLDFCAVPLIFSCHFALPLLPSVTELMLCAIRSGTKCLPENNYFKAIFIYTLGSVFDIVSDVMSPMIDISWMMYWQYIEGGANNLPKPPNPILSGMRSFIRRNNRDDSGDATTVDSTALVSKSFGTVFVEIEQDYQKYLRQTADSDKPEGHLQHASQKQSAENIV</sequence>
<proteinExistence type="predicted"/>